<dbReference type="Pfam" id="PF02176">
    <property type="entry name" value="zf-TRAF"/>
    <property type="match status" value="1"/>
</dbReference>
<comment type="caution">
    <text evidence="17">The sequence shown here is derived from an EMBL/GenBank/DDBJ whole genome shotgun (WGS) entry which is preliminary data.</text>
</comment>
<dbReference type="Pfam" id="PF13445">
    <property type="entry name" value="zf-RING_UBOX"/>
    <property type="match status" value="1"/>
</dbReference>
<feature type="region of interest" description="Disordered" evidence="14">
    <location>
        <begin position="459"/>
        <end position="488"/>
    </location>
</feature>
<feature type="repeat" description="Solcar" evidence="13">
    <location>
        <begin position="604"/>
        <end position="688"/>
    </location>
</feature>
<evidence type="ECO:0000259" key="15">
    <source>
        <dbReference type="PROSITE" id="PS50089"/>
    </source>
</evidence>
<reference evidence="17" key="2">
    <citation type="submission" date="2020-08" db="EMBL/GenBank/DDBJ databases">
        <title>Draft Genome Sequence of Cumin Blight Pathogen Alternaria burnsii.</title>
        <authorList>
            <person name="Feng Z."/>
        </authorList>
    </citation>
    <scope>NUCLEOTIDE SEQUENCE</scope>
    <source>
        <strain evidence="17">CBS107.38</strain>
    </source>
</reference>
<gene>
    <name evidence="17" type="ORF">GT037_004920</name>
</gene>
<dbReference type="SUPFAM" id="SSF49599">
    <property type="entry name" value="TRAF domain-like"/>
    <property type="match status" value="1"/>
</dbReference>
<evidence type="ECO:0000256" key="8">
    <source>
        <dbReference type="ARBA" id="ARBA00022792"/>
    </source>
</evidence>
<dbReference type="InterPro" id="IPR018108">
    <property type="entry name" value="MCP_transmembrane"/>
</dbReference>
<feature type="compositionally biased region" description="Pro residues" evidence="14">
    <location>
        <begin position="1"/>
        <end position="10"/>
    </location>
</feature>
<dbReference type="InterPro" id="IPR013083">
    <property type="entry name" value="Znf_RING/FYVE/PHD"/>
</dbReference>
<dbReference type="PROSITE" id="PS50920">
    <property type="entry name" value="SOLCAR"/>
    <property type="match status" value="3"/>
</dbReference>
<keyword evidence="6" id="KW-0677">Repeat</keyword>
<dbReference type="EMBL" id="JAAABM010000006">
    <property type="protein sequence ID" value="KAF7676708.1"/>
    <property type="molecule type" value="Genomic_DNA"/>
</dbReference>
<dbReference type="InterPro" id="IPR001841">
    <property type="entry name" value="Znf_RING"/>
</dbReference>
<sequence>MSSPSPIPPPNDRRSSRSSRSSSNAAWTGWPDEHDDRIMVGGPPSSPSPLAVRVSNSPSTARRHSRIVKVPPEFANLDYVSAPDSNLVCLICHAPFDRPVQLSCEHYFCRECLDHAWAPQPSGRRTCPTCRHAVETDHDIRPVPRIIETMLDELVVKCPNTKAGCNWVDQRVNVHDHVMLYCEYTPVECSAADCRLQISQKDFHKGCLHYTVSCDDCHASLLKKDLEEHQRSLCDNRLTICSLCEAQVLRLDLKPHINNDCPKHVISCQGTIVGCKFTAERVDVLNHESSCAMATMAPHFREQQARIERNEARLEPLTRKVGILEDGLTNITNYLYPANGNDASFPVTDPLDPNDAQAPTPDFRLPPASFPPAGSENNNTTQPPFDSQVHHLLTLHDSLREEVSRIANALTDLDGRTNMMIINESQRSKDEMLHVNAAISNMRMHLQWVVSATLQQRSNAAGGGSRTPGSGATTAGASGASNGARANTGARPGMGVPVVFAKMSGNTNSDILIAGAIAAFTVDLLVYPLDTIKTRIQSPQYAKLYTDSRTGKVDPKLFRGVYQGIGSVIIATLPSSGAFFTTYERTKSLFTTWNTNTKGKDILPIALVHASASSLAELVSCAILTPAEVIKQNAQMVSSSNPTNATLDTLRRFRSNPLALWRGYTALAGRNLPFTAMQFPLFERLKGGIKEYRDEKGLTRGGVVEMGVITAVSAGSAGAVSAVITTPIDVVKTRVMLAAGEGGSGSGSSKDVQSGGASGGKAGLVDALGNSSKDTVKKVADSVKGRKSSWAIGKEIVEEKGFRGLWRGGALRGVWTFIGAGLYLGAYESGRVWLAGRRGEKVDEDELF</sequence>
<keyword evidence="8" id="KW-0999">Mitochondrion inner membrane</keyword>
<protein>
    <submittedName>
        <fullName evidence="17">Traf-type zinc finger protein</fullName>
    </submittedName>
</protein>
<dbReference type="PANTHER" id="PTHR45667">
    <property type="entry name" value="S-ADENOSYLMETHIONINE MITOCHONDRIAL CARRIER PROTEIN"/>
    <property type="match status" value="1"/>
</dbReference>
<evidence type="ECO:0000256" key="5">
    <source>
        <dbReference type="ARBA" id="ARBA00022723"/>
    </source>
</evidence>
<feature type="domain" description="RING-type" evidence="15">
    <location>
        <begin position="89"/>
        <end position="131"/>
    </location>
</feature>
<keyword evidence="8" id="KW-0496">Mitochondrion</keyword>
<dbReference type="GeneID" id="62203145"/>
<dbReference type="GO" id="GO:0008270">
    <property type="term" value="F:zinc ion binding"/>
    <property type="evidence" value="ECO:0007669"/>
    <property type="project" value="UniProtKB-KW"/>
</dbReference>
<dbReference type="Proteomes" id="UP000596902">
    <property type="component" value="Unassembled WGS sequence"/>
</dbReference>
<feature type="repeat" description="Solcar" evidence="13">
    <location>
        <begin position="506"/>
        <end position="589"/>
    </location>
</feature>
<keyword evidence="18" id="KW-1185">Reference proteome</keyword>
<organism evidence="17 18">
    <name type="scientific">Alternaria burnsii</name>
    <dbReference type="NCBI Taxonomy" id="1187904"/>
    <lineage>
        <taxon>Eukaryota</taxon>
        <taxon>Fungi</taxon>
        <taxon>Dikarya</taxon>
        <taxon>Ascomycota</taxon>
        <taxon>Pezizomycotina</taxon>
        <taxon>Dothideomycetes</taxon>
        <taxon>Pleosporomycetidae</taxon>
        <taxon>Pleosporales</taxon>
        <taxon>Pleosporineae</taxon>
        <taxon>Pleosporaceae</taxon>
        <taxon>Alternaria</taxon>
        <taxon>Alternaria sect. Alternaria</taxon>
    </lineage>
</organism>
<dbReference type="InterPro" id="IPR023395">
    <property type="entry name" value="MCP_dom_sf"/>
</dbReference>
<feature type="region of interest" description="Disordered" evidence="14">
    <location>
        <begin position="345"/>
        <end position="383"/>
    </location>
</feature>
<evidence type="ECO:0000256" key="4">
    <source>
        <dbReference type="ARBA" id="ARBA00022692"/>
    </source>
</evidence>
<dbReference type="SUPFAM" id="SSF57850">
    <property type="entry name" value="RING/U-box"/>
    <property type="match status" value="1"/>
</dbReference>
<evidence type="ECO:0000313" key="18">
    <source>
        <dbReference type="Proteomes" id="UP000596902"/>
    </source>
</evidence>
<dbReference type="AlphaFoldDB" id="A0A8H7B7X8"/>
<evidence type="ECO:0000313" key="17">
    <source>
        <dbReference type="EMBL" id="KAF7676708.1"/>
    </source>
</evidence>
<keyword evidence="9 12" id="KW-0862">Zinc</keyword>
<evidence type="ECO:0000256" key="2">
    <source>
        <dbReference type="ARBA" id="ARBA00006375"/>
    </source>
</evidence>
<feature type="zinc finger region" description="TRAF-type" evidence="12">
    <location>
        <begin position="229"/>
        <end position="276"/>
    </location>
</feature>
<evidence type="ECO:0000256" key="13">
    <source>
        <dbReference type="PROSITE-ProRule" id="PRU00282"/>
    </source>
</evidence>
<dbReference type="InterPro" id="IPR027370">
    <property type="entry name" value="Znf-RING_euk"/>
</dbReference>
<dbReference type="PROSITE" id="PS00518">
    <property type="entry name" value="ZF_RING_1"/>
    <property type="match status" value="1"/>
</dbReference>
<keyword evidence="3" id="KW-0813">Transport</keyword>
<dbReference type="InterPro" id="IPR001293">
    <property type="entry name" value="Znf_TRAF"/>
</dbReference>
<keyword evidence="11 13" id="KW-0472">Membrane</keyword>
<reference evidence="17" key="1">
    <citation type="submission" date="2020-01" db="EMBL/GenBank/DDBJ databases">
        <authorList>
            <person name="Feng Z.H.Z."/>
        </authorList>
    </citation>
    <scope>NUCLEOTIDE SEQUENCE</scope>
    <source>
        <strain evidence="17">CBS107.38</strain>
    </source>
</reference>
<dbReference type="PROSITE" id="PS50089">
    <property type="entry name" value="ZF_RING_2"/>
    <property type="match status" value="1"/>
</dbReference>
<dbReference type="RefSeq" id="XP_038786917.1">
    <property type="nucleotide sequence ID" value="XM_038929967.1"/>
</dbReference>
<dbReference type="SMART" id="SM00184">
    <property type="entry name" value="RING"/>
    <property type="match status" value="1"/>
</dbReference>
<comment type="subcellular location">
    <subcellularLocation>
        <location evidence="1">Membrane</location>
        <topology evidence="1">Multi-pass membrane protein</topology>
    </subcellularLocation>
</comment>
<dbReference type="PROSITE" id="PS50145">
    <property type="entry name" value="ZF_TRAF"/>
    <property type="match status" value="1"/>
</dbReference>
<evidence type="ECO:0000256" key="7">
    <source>
        <dbReference type="ARBA" id="ARBA00022771"/>
    </source>
</evidence>
<evidence type="ECO:0000256" key="14">
    <source>
        <dbReference type="SAM" id="MobiDB-lite"/>
    </source>
</evidence>
<evidence type="ECO:0000259" key="16">
    <source>
        <dbReference type="PROSITE" id="PS50145"/>
    </source>
</evidence>
<evidence type="ECO:0000256" key="3">
    <source>
        <dbReference type="ARBA" id="ARBA00022448"/>
    </source>
</evidence>
<name>A0A8H7B7X8_9PLEO</name>
<feature type="compositionally biased region" description="Low complexity" evidence="14">
    <location>
        <begin position="467"/>
        <end position="488"/>
    </location>
</feature>
<proteinExistence type="inferred from homology"/>
<evidence type="ECO:0000256" key="6">
    <source>
        <dbReference type="ARBA" id="ARBA00022737"/>
    </source>
</evidence>
<dbReference type="Pfam" id="PF00153">
    <property type="entry name" value="Mito_carr"/>
    <property type="match status" value="4"/>
</dbReference>
<evidence type="ECO:0000256" key="9">
    <source>
        <dbReference type="ARBA" id="ARBA00022833"/>
    </source>
</evidence>
<evidence type="ECO:0000256" key="10">
    <source>
        <dbReference type="ARBA" id="ARBA00022989"/>
    </source>
</evidence>
<dbReference type="SUPFAM" id="SSF103506">
    <property type="entry name" value="Mitochondrial carrier"/>
    <property type="match status" value="1"/>
</dbReference>
<feature type="region of interest" description="Disordered" evidence="14">
    <location>
        <begin position="1"/>
        <end position="65"/>
    </location>
</feature>
<evidence type="ECO:0000256" key="12">
    <source>
        <dbReference type="PROSITE-ProRule" id="PRU00207"/>
    </source>
</evidence>
<comment type="similarity">
    <text evidence="2">Belongs to the mitochondrial carrier (TC 2.A.29) family.</text>
</comment>
<feature type="repeat" description="Solcar" evidence="13">
    <location>
        <begin position="705"/>
        <end position="833"/>
    </location>
</feature>
<evidence type="ECO:0000256" key="11">
    <source>
        <dbReference type="ARBA" id="ARBA00023136"/>
    </source>
</evidence>
<evidence type="ECO:0000256" key="1">
    <source>
        <dbReference type="ARBA" id="ARBA00004141"/>
    </source>
</evidence>
<feature type="domain" description="TRAF-type" evidence="16">
    <location>
        <begin position="229"/>
        <end position="276"/>
    </location>
</feature>
<accession>A0A8H7B7X8</accession>
<dbReference type="InterPro" id="IPR017907">
    <property type="entry name" value="Znf_RING_CS"/>
</dbReference>
<keyword evidence="7 12" id="KW-0863">Zinc-finger</keyword>
<keyword evidence="5 12" id="KW-0479">Metal-binding</keyword>
<keyword evidence="10" id="KW-1133">Transmembrane helix</keyword>
<keyword evidence="4 13" id="KW-0812">Transmembrane</keyword>
<dbReference type="Gene3D" id="1.50.40.10">
    <property type="entry name" value="Mitochondrial carrier domain"/>
    <property type="match status" value="2"/>
</dbReference>
<dbReference type="Gene3D" id="3.30.40.10">
    <property type="entry name" value="Zinc/RING finger domain, C3HC4 (zinc finger)"/>
    <property type="match status" value="2"/>
</dbReference>
<dbReference type="GO" id="GO:0016020">
    <property type="term" value="C:membrane"/>
    <property type="evidence" value="ECO:0007669"/>
    <property type="project" value="UniProtKB-SubCell"/>
</dbReference>